<dbReference type="EMBL" id="JABXBU010002072">
    <property type="protein sequence ID" value="KAF8778472.1"/>
    <property type="molecule type" value="Genomic_DNA"/>
</dbReference>
<keyword evidence="2" id="KW-1185">Reference proteome</keyword>
<proteinExistence type="predicted"/>
<name>A0A8T0ERC4_ARGBR</name>
<comment type="caution">
    <text evidence="1">The sequence shown here is derived from an EMBL/GenBank/DDBJ whole genome shotgun (WGS) entry which is preliminary data.</text>
</comment>
<evidence type="ECO:0000313" key="1">
    <source>
        <dbReference type="EMBL" id="KAF8778472.1"/>
    </source>
</evidence>
<evidence type="ECO:0000313" key="2">
    <source>
        <dbReference type="Proteomes" id="UP000807504"/>
    </source>
</evidence>
<gene>
    <name evidence="1" type="ORF">HNY73_015192</name>
</gene>
<sequence>MCELHFVEDDFVEEARGVDINAEEFFDESSHSTDSETDSFKLPLIETPNYAVEQDFVSASLWLTRVKFQATLLEEFVRKFYYRKFC</sequence>
<reference evidence="1" key="1">
    <citation type="journal article" date="2020" name="bioRxiv">
        <title>Chromosome-level reference genome of the European wasp spider Argiope bruennichi: a resource for studies on range expansion and evolutionary adaptation.</title>
        <authorList>
            <person name="Sheffer M.M."/>
            <person name="Hoppe A."/>
            <person name="Krehenwinkel H."/>
            <person name="Uhl G."/>
            <person name="Kuss A.W."/>
            <person name="Jensen L."/>
            <person name="Jensen C."/>
            <person name="Gillespie R.G."/>
            <person name="Hoff K.J."/>
            <person name="Prost S."/>
        </authorList>
    </citation>
    <scope>NUCLEOTIDE SEQUENCE</scope>
</reference>
<dbReference type="AlphaFoldDB" id="A0A8T0ERC4"/>
<reference evidence="1" key="2">
    <citation type="submission" date="2020-06" db="EMBL/GenBank/DDBJ databases">
        <authorList>
            <person name="Sheffer M."/>
        </authorList>
    </citation>
    <scope>NUCLEOTIDE SEQUENCE</scope>
</reference>
<accession>A0A8T0ERC4</accession>
<protein>
    <submittedName>
        <fullName evidence="1">Uncharacterized protein</fullName>
    </submittedName>
</protein>
<organism evidence="1 2">
    <name type="scientific">Argiope bruennichi</name>
    <name type="common">Wasp spider</name>
    <name type="synonym">Aranea bruennichi</name>
    <dbReference type="NCBI Taxonomy" id="94029"/>
    <lineage>
        <taxon>Eukaryota</taxon>
        <taxon>Metazoa</taxon>
        <taxon>Ecdysozoa</taxon>
        <taxon>Arthropoda</taxon>
        <taxon>Chelicerata</taxon>
        <taxon>Arachnida</taxon>
        <taxon>Araneae</taxon>
        <taxon>Araneomorphae</taxon>
        <taxon>Entelegynae</taxon>
        <taxon>Araneoidea</taxon>
        <taxon>Araneidae</taxon>
        <taxon>Argiope</taxon>
    </lineage>
</organism>
<dbReference type="Proteomes" id="UP000807504">
    <property type="component" value="Unassembled WGS sequence"/>
</dbReference>